<evidence type="ECO:0000313" key="14">
    <source>
        <dbReference type="Proteomes" id="UP000002035"/>
    </source>
</evidence>
<evidence type="ECO:0000256" key="1">
    <source>
        <dbReference type="ARBA" id="ARBA00001947"/>
    </source>
</evidence>
<evidence type="ECO:0000256" key="9">
    <source>
        <dbReference type="ARBA" id="ARBA00024074"/>
    </source>
</evidence>
<keyword evidence="6 11" id="KW-0862">Zinc</keyword>
<dbReference type="SMART" id="SM00829">
    <property type="entry name" value="PKS_ER"/>
    <property type="match status" value="1"/>
</dbReference>
<evidence type="ECO:0000256" key="3">
    <source>
        <dbReference type="ARBA" id="ARBA00011738"/>
    </source>
</evidence>
<dbReference type="AlphaFoldDB" id="C5FJF5"/>
<dbReference type="Proteomes" id="UP000002035">
    <property type="component" value="Unassembled WGS sequence"/>
</dbReference>
<dbReference type="STRING" id="554155.C5FJF5"/>
<reference evidence="14" key="1">
    <citation type="journal article" date="2012" name="MBio">
        <title>Comparative genome analysis of Trichophyton rubrum and related dermatophytes reveals candidate genes involved in infection.</title>
        <authorList>
            <person name="Martinez D.A."/>
            <person name="Oliver B.G."/>
            <person name="Graeser Y."/>
            <person name="Goldberg J.M."/>
            <person name="Li W."/>
            <person name="Martinez-Rossi N.M."/>
            <person name="Monod M."/>
            <person name="Shelest E."/>
            <person name="Barton R.C."/>
            <person name="Birch E."/>
            <person name="Brakhage A.A."/>
            <person name="Chen Z."/>
            <person name="Gurr S.J."/>
            <person name="Heiman D."/>
            <person name="Heitman J."/>
            <person name="Kosti I."/>
            <person name="Rossi A."/>
            <person name="Saif S."/>
            <person name="Samalova M."/>
            <person name="Saunders C.W."/>
            <person name="Shea T."/>
            <person name="Summerbell R.C."/>
            <person name="Xu J."/>
            <person name="Young S."/>
            <person name="Zeng Q."/>
            <person name="Birren B.W."/>
            <person name="Cuomo C.A."/>
            <person name="White T.C."/>
        </authorList>
    </citation>
    <scope>NUCLEOTIDE SEQUENCE [LARGE SCALE GENOMIC DNA]</scope>
    <source>
        <strain evidence="14">ATCC MYA-4605 / CBS 113480</strain>
    </source>
</reference>
<evidence type="ECO:0000256" key="10">
    <source>
        <dbReference type="ARBA" id="ARBA00050997"/>
    </source>
</evidence>
<dbReference type="SUPFAM" id="SSF50129">
    <property type="entry name" value="GroES-like"/>
    <property type="match status" value="1"/>
</dbReference>
<dbReference type="PROSITE" id="PS00059">
    <property type="entry name" value="ADH_ZINC"/>
    <property type="match status" value="1"/>
</dbReference>
<sequence>MQDITFKGWVSTSATSPLTFTTYEPKNFSGSDVDIAISHCGICGSDIHTLRSGWGPTNYPCVVGHEIIGHIIRVGSDVAKLDSPSRELKVGDRVGVGAQSGSCLRVDCEECSSGLDNYCQRMTGTYNGKYPDGSKSYGGYANYWRGPAWFVFKIPDGFPSAIAAPLLCGGATVFSPLLRGGAGPGKSVGIIGIGGLGHMGLLFAKAMKCDKVVAISRTSSKKSDALSGLGADAFIATDEEKNWVKARSRTLDLIICTVSSGNMPIEKYLRLLKRGGEFIQVGAPEDPLPAFRVGVMMGKGLKIGASAIGSTGEIRAMLKFANEQGIHPWVQERPMGDVKQALTDMHEGKARYRYVLVNKTEGNTKL</sequence>
<dbReference type="InterPro" id="IPR013154">
    <property type="entry name" value="ADH-like_N"/>
</dbReference>
<dbReference type="Gene3D" id="3.90.180.10">
    <property type="entry name" value="Medium-chain alcohol dehydrogenases, catalytic domain"/>
    <property type="match status" value="1"/>
</dbReference>
<dbReference type="Pfam" id="PF08240">
    <property type="entry name" value="ADH_N"/>
    <property type="match status" value="1"/>
</dbReference>
<evidence type="ECO:0000313" key="13">
    <source>
        <dbReference type="EMBL" id="EEQ29576.1"/>
    </source>
</evidence>
<dbReference type="InterPro" id="IPR011032">
    <property type="entry name" value="GroES-like_sf"/>
</dbReference>
<evidence type="ECO:0000256" key="6">
    <source>
        <dbReference type="ARBA" id="ARBA00022833"/>
    </source>
</evidence>
<protein>
    <recommendedName>
        <fullName evidence="9">alcohol dehydrogenase (NADP(+))</fullName>
        <ecNumber evidence="9">1.1.1.2</ecNumber>
    </recommendedName>
</protein>
<dbReference type="Pfam" id="PF00107">
    <property type="entry name" value="ADH_zinc_N"/>
    <property type="match status" value="1"/>
</dbReference>
<dbReference type="InterPro" id="IPR036291">
    <property type="entry name" value="NAD(P)-bd_dom_sf"/>
</dbReference>
<dbReference type="VEuPathDB" id="FungiDB:MCYG_02395"/>
<dbReference type="GeneID" id="9223320"/>
<evidence type="ECO:0000256" key="7">
    <source>
        <dbReference type="ARBA" id="ARBA00022857"/>
    </source>
</evidence>
<evidence type="ECO:0000256" key="2">
    <source>
        <dbReference type="ARBA" id="ARBA00008072"/>
    </source>
</evidence>
<dbReference type="PANTHER" id="PTHR42683">
    <property type="entry name" value="ALDEHYDE REDUCTASE"/>
    <property type="match status" value="1"/>
</dbReference>
<evidence type="ECO:0000256" key="4">
    <source>
        <dbReference type="ARBA" id="ARBA00022553"/>
    </source>
</evidence>
<dbReference type="SUPFAM" id="SSF51735">
    <property type="entry name" value="NAD(P)-binding Rossmann-fold domains"/>
    <property type="match status" value="1"/>
</dbReference>
<dbReference type="InterPro" id="IPR047109">
    <property type="entry name" value="CAD-like"/>
</dbReference>
<dbReference type="GO" id="GO:0008270">
    <property type="term" value="F:zinc ion binding"/>
    <property type="evidence" value="ECO:0007669"/>
    <property type="project" value="InterPro"/>
</dbReference>
<evidence type="ECO:0000259" key="12">
    <source>
        <dbReference type="SMART" id="SM00829"/>
    </source>
</evidence>
<dbReference type="Gene3D" id="3.40.50.720">
    <property type="entry name" value="NAD(P)-binding Rossmann-like Domain"/>
    <property type="match status" value="1"/>
</dbReference>
<dbReference type="OMA" id="GPAWFVF"/>
<dbReference type="FunFam" id="3.40.50.720:FF:000158">
    <property type="entry name" value="Zinc-binding alcohol dehydrogenase"/>
    <property type="match status" value="1"/>
</dbReference>
<keyword evidence="8" id="KW-0560">Oxidoreductase</keyword>
<dbReference type="CDD" id="cd05283">
    <property type="entry name" value="CAD1"/>
    <property type="match status" value="1"/>
</dbReference>
<dbReference type="InterPro" id="IPR020843">
    <property type="entry name" value="ER"/>
</dbReference>
<evidence type="ECO:0000256" key="11">
    <source>
        <dbReference type="RuleBase" id="RU361277"/>
    </source>
</evidence>
<comment type="cofactor">
    <cofactor evidence="1 11">
        <name>Zn(2+)</name>
        <dbReference type="ChEBI" id="CHEBI:29105"/>
    </cofactor>
</comment>
<dbReference type="RefSeq" id="XP_002849461.1">
    <property type="nucleotide sequence ID" value="XM_002849415.1"/>
</dbReference>
<keyword evidence="14" id="KW-1185">Reference proteome</keyword>
<dbReference type="GO" id="GO:0008106">
    <property type="term" value="F:alcohol dehydrogenase (NADP+) activity"/>
    <property type="evidence" value="ECO:0007669"/>
    <property type="project" value="UniProtKB-EC"/>
</dbReference>
<dbReference type="eggNOG" id="KOG0023">
    <property type="taxonomic scope" value="Eukaryota"/>
</dbReference>
<gene>
    <name evidence="13" type="ORF">MCYG_02395</name>
</gene>
<name>C5FJF5_ARTOC</name>
<comment type="similarity">
    <text evidence="2 11">Belongs to the zinc-containing alcohol dehydrogenase family.</text>
</comment>
<keyword evidence="4" id="KW-0597">Phosphoprotein</keyword>
<feature type="domain" description="Enoyl reductase (ER)" evidence="12">
    <location>
        <begin position="13"/>
        <end position="356"/>
    </location>
</feature>
<keyword evidence="5 11" id="KW-0479">Metal-binding</keyword>
<proteinExistence type="inferred from homology"/>
<evidence type="ECO:0000256" key="5">
    <source>
        <dbReference type="ARBA" id="ARBA00022723"/>
    </source>
</evidence>
<dbReference type="InterPro" id="IPR002328">
    <property type="entry name" value="ADH_Zn_CS"/>
</dbReference>
<evidence type="ECO:0000256" key="8">
    <source>
        <dbReference type="ARBA" id="ARBA00023002"/>
    </source>
</evidence>
<dbReference type="EMBL" id="DS995702">
    <property type="protein sequence ID" value="EEQ29576.1"/>
    <property type="molecule type" value="Genomic_DNA"/>
</dbReference>
<dbReference type="InterPro" id="IPR013149">
    <property type="entry name" value="ADH-like_C"/>
</dbReference>
<dbReference type="EC" id="1.1.1.2" evidence="9"/>
<keyword evidence="7" id="KW-0521">NADP</keyword>
<comment type="subunit">
    <text evidence="3">Homodimer.</text>
</comment>
<accession>C5FJF5</accession>
<dbReference type="HOGENOM" id="CLU_026673_20_2_1"/>
<organism evidence="13 14">
    <name type="scientific">Arthroderma otae (strain ATCC MYA-4605 / CBS 113480)</name>
    <name type="common">Microsporum canis</name>
    <dbReference type="NCBI Taxonomy" id="554155"/>
    <lineage>
        <taxon>Eukaryota</taxon>
        <taxon>Fungi</taxon>
        <taxon>Dikarya</taxon>
        <taxon>Ascomycota</taxon>
        <taxon>Pezizomycotina</taxon>
        <taxon>Eurotiomycetes</taxon>
        <taxon>Eurotiomycetidae</taxon>
        <taxon>Onygenales</taxon>
        <taxon>Arthrodermataceae</taxon>
        <taxon>Microsporum</taxon>
    </lineage>
</organism>
<dbReference type="OrthoDB" id="1879366at2759"/>
<comment type="catalytic activity">
    <reaction evidence="10">
        <text>a primary alcohol + NADP(+) = an aldehyde + NADPH + H(+)</text>
        <dbReference type="Rhea" id="RHEA:15937"/>
        <dbReference type="ChEBI" id="CHEBI:15378"/>
        <dbReference type="ChEBI" id="CHEBI:15734"/>
        <dbReference type="ChEBI" id="CHEBI:17478"/>
        <dbReference type="ChEBI" id="CHEBI:57783"/>
        <dbReference type="ChEBI" id="CHEBI:58349"/>
        <dbReference type="EC" id="1.1.1.2"/>
    </reaction>
    <physiologicalReaction direction="left-to-right" evidence="10">
        <dbReference type="Rhea" id="RHEA:15938"/>
    </physiologicalReaction>
    <physiologicalReaction direction="right-to-left" evidence="10">
        <dbReference type="Rhea" id="RHEA:15939"/>
    </physiologicalReaction>
</comment>
<dbReference type="GO" id="GO:0006066">
    <property type="term" value="P:alcohol metabolic process"/>
    <property type="evidence" value="ECO:0007669"/>
    <property type="project" value="UniProtKB-ARBA"/>
</dbReference>